<dbReference type="AlphaFoldDB" id="A0AAJ0H254"/>
<protein>
    <submittedName>
        <fullName evidence="2">Uncharacterized protein</fullName>
    </submittedName>
</protein>
<dbReference type="EMBL" id="JAUDZG010000001">
    <property type="protein sequence ID" value="KAK3310140.1"/>
    <property type="molecule type" value="Genomic_DNA"/>
</dbReference>
<dbReference type="RefSeq" id="XP_062725920.1">
    <property type="nucleotide sequence ID" value="XM_062863325.1"/>
</dbReference>
<feature type="compositionally biased region" description="Polar residues" evidence="1">
    <location>
        <begin position="18"/>
        <end position="40"/>
    </location>
</feature>
<gene>
    <name evidence="2" type="ORF">B0T15DRAFT_26072</name>
</gene>
<sequence>MTVPMSPTFSAGVHTKSRSPQRNGVNIPSGQVANASSDASLSAPFAQPQEDIDGNNDEDADIFILAAPAQKPHTSESNGDSSSTERAATDETPTNPSAAPSPPVAPVPGYSQLTQTNMALHQRELAQLYTPTTAGWVTEAGMGTRLIRSPPRSVAYSMLTTVASVGTGVSVASSAGVAGLDRLESLQSGMLAGIQVFGVGAWCEALDGLE</sequence>
<evidence type="ECO:0000313" key="3">
    <source>
        <dbReference type="Proteomes" id="UP001273166"/>
    </source>
</evidence>
<proteinExistence type="predicted"/>
<evidence type="ECO:0000313" key="2">
    <source>
        <dbReference type="EMBL" id="KAK3310140.1"/>
    </source>
</evidence>
<name>A0AAJ0H254_9PEZI</name>
<feature type="compositionally biased region" description="Acidic residues" evidence="1">
    <location>
        <begin position="50"/>
        <end position="61"/>
    </location>
</feature>
<evidence type="ECO:0000256" key="1">
    <source>
        <dbReference type="SAM" id="MobiDB-lite"/>
    </source>
</evidence>
<comment type="caution">
    <text evidence="2">The sequence shown here is derived from an EMBL/GenBank/DDBJ whole genome shotgun (WGS) entry which is preliminary data.</text>
</comment>
<dbReference type="GeneID" id="87882154"/>
<reference evidence="2" key="2">
    <citation type="submission" date="2023-06" db="EMBL/GenBank/DDBJ databases">
        <authorList>
            <consortium name="Lawrence Berkeley National Laboratory"/>
            <person name="Mondo S.J."/>
            <person name="Hensen N."/>
            <person name="Bonometti L."/>
            <person name="Westerberg I."/>
            <person name="Brannstrom I.O."/>
            <person name="Guillou S."/>
            <person name="Cros-Aarteil S."/>
            <person name="Calhoun S."/>
            <person name="Haridas S."/>
            <person name="Kuo A."/>
            <person name="Pangilinan J."/>
            <person name="Riley R."/>
            <person name="Labutti K."/>
            <person name="Andreopoulos B."/>
            <person name="Lipzen A."/>
            <person name="Chen C."/>
            <person name="Yanf M."/>
            <person name="Daum C."/>
            <person name="Ng V."/>
            <person name="Clum A."/>
            <person name="Steindorff A."/>
            <person name="Ohm R."/>
            <person name="Martin F."/>
            <person name="Silar P."/>
            <person name="Natvig D."/>
            <person name="Lalanne C."/>
            <person name="Gautier V."/>
            <person name="Ament-Velasquez S.L."/>
            <person name="Kruys A."/>
            <person name="Hutchinson M.I."/>
            <person name="Powell A.J."/>
            <person name="Barry K."/>
            <person name="Miller A.N."/>
            <person name="Grigoriev I.V."/>
            <person name="Debuchy R."/>
            <person name="Gladieux P."/>
            <person name="Thoren M.H."/>
            <person name="Johannesson H."/>
        </authorList>
    </citation>
    <scope>NUCLEOTIDE SEQUENCE</scope>
    <source>
        <strain evidence="2">CBS 333.67</strain>
    </source>
</reference>
<reference evidence="2" key="1">
    <citation type="journal article" date="2023" name="Mol. Phylogenet. Evol.">
        <title>Genome-scale phylogeny and comparative genomics of the fungal order Sordariales.</title>
        <authorList>
            <person name="Hensen N."/>
            <person name="Bonometti L."/>
            <person name="Westerberg I."/>
            <person name="Brannstrom I.O."/>
            <person name="Guillou S."/>
            <person name="Cros-Aarteil S."/>
            <person name="Calhoun S."/>
            <person name="Haridas S."/>
            <person name="Kuo A."/>
            <person name="Mondo S."/>
            <person name="Pangilinan J."/>
            <person name="Riley R."/>
            <person name="LaButti K."/>
            <person name="Andreopoulos B."/>
            <person name="Lipzen A."/>
            <person name="Chen C."/>
            <person name="Yan M."/>
            <person name="Daum C."/>
            <person name="Ng V."/>
            <person name="Clum A."/>
            <person name="Steindorff A."/>
            <person name="Ohm R.A."/>
            <person name="Martin F."/>
            <person name="Silar P."/>
            <person name="Natvig D.O."/>
            <person name="Lalanne C."/>
            <person name="Gautier V."/>
            <person name="Ament-Velasquez S.L."/>
            <person name="Kruys A."/>
            <person name="Hutchinson M.I."/>
            <person name="Powell A.J."/>
            <person name="Barry K."/>
            <person name="Miller A.N."/>
            <person name="Grigoriev I.V."/>
            <person name="Debuchy R."/>
            <person name="Gladieux P."/>
            <person name="Hiltunen Thoren M."/>
            <person name="Johannesson H."/>
        </authorList>
    </citation>
    <scope>NUCLEOTIDE SEQUENCE</scope>
    <source>
        <strain evidence="2">CBS 333.67</strain>
    </source>
</reference>
<keyword evidence="3" id="KW-1185">Reference proteome</keyword>
<feature type="region of interest" description="Disordered" evidence="1">
    <location>
        <begin position="1"/>
        <end position="110"/>
    </location>
</feature>
<organism evidence="2 3">
    <name type="scientific">Chaetomium strumarium</name>
    <dbReference type="NCBI Taxonomy" id="1170767"/>
    <lineage>
        <taxon>Eukaryota</taxon>
        <taxon>Fungi</taxon>
        <taxon>Dikarya</taxon>
        <taxon>Ascomycota</taxon>
        <taxon>Pezizomycotina</taxon>
        <taxon>Sordariomycetes</taxon>
        <taxon>Sordariomycetidae</taxon>
        <taxon>Sordariales</taxon>
        <taxon>Chaetomiaceae</taxon>
        <taxon>Chaetomium</taxon>
    </lineage>
</organism>
<accession>A0AAJ0H254</accession>
<dbReference type="Proteomes" id="UP001273166">
    <property type="component" value="Unassembled WGS sequence"/>
</dbReference>
<feature type="compositionally biased region" description="Polar residues" evidence="1">
    <location>
        <begin position="75"/>
        <end position="95"/>
    </location>
</feature>